<dbReference type="OrthoDB" id="9803736at2"/>
<evidence type="ECO:0000313" key="4">
    <source>
        <dbReference type="EMBL" id="AAF10167.1"/>
    </source>
</evidence>
<dbReference type="InterPro" id="IPR011335">
    <property type="entry name" value="Restrct_endonuc-II-like"/>
</dbReference>
<evidence type="ECO:0000256" key="1">
    <source>
        <dbReference type="SAM" id="MobiDB-lite"/>
    </source>
</evidence>
<dbReference type="PIR" id="C75500">
    <property type="entry name" value="C75500"/>
</dbReference>
<dbReference type="GO" id="GO:0015666">
    <property type="term" value="F:restriction endodeoxyribonuclease activity"/>
    <property type="evidence" value="ECO:0000318"/>
    <property type="project" value="GO_Central"/>
</dbReference>
<dbReference type="EnsemblBacteria" id="AAF10167">
    <property type="protein sequence ID" value="AAF10167"/>
    <property type="gene ID" value="DR_0587"/>
</dbReference>
<protein>
    <submittedName>
        <fullName evidence="4">Mrr restriction system protein</fullName>
    </submittedName>
</protein>
<proteinExistence type="predicted"/>
<keyword evidence="5" id="KW-1185">Reference proteome</keyword>
<sequence>MTVPDFQAFMRPMLEQISSGEPQKIAELYRRLAEFFALTPQDTEELLPSGKQAKYHNRILWAKFHLDRAGVLTTPSRGVVQITPLGREFLSRYPEHIGMRELQTIPAYAEFTRRSRSPAQSPAPAAPPQAECSASVPPAEQIDALYAELTANLAEELLAQVKELSPAQFERLVVEVLVAMGYGGSVRDAGQALGRSGDNGIDGLIKQDPLGLDRIYLQAKRWKNTVHSPEIRTFSGSLTYHKATKGVFITTSGFSDGAKATAGQIGNIILLDGETLAHLMIEYGVGVLTRETYQIRRLDADYFEEL</sequence>
<feature type="domain" description="Restriction endonuclease type IV Mrr" evidence="2">
    <location>
        <begin position="162"/>
        <end position="280"/>
    </location>
</feature>
<dbReference type="InterPro" id="IPR007560">
    <property type="entry name" value="Restrct_endonuc_IV_Mrr"/>
</dbReference>
<organism evidence="4 5">
    <name type="scientific">Deinococcus radiodurans (strain ATCC 13939 / DSM 20539 / JCM 16871 / CCUG 27074 / LMG 4051 / NBRC 15346 / NCIMB 9279 / VKM B-1422 / R1)</name>
    <dbReference type="NCBI Taxonomy" id="243230"/>
    <lineage>
        <taxon>Bacteria</taxon>
        <taxon>Thermotogati</taxon>
        <taxon>Deinococcota</taxon>
        <taxon>Deinococci</taxon>
        <taxon>Deinococcales</taxon>
        <taxon>Deinococcaceae</taxon>
        <taxon>Deinococcus</taxon>
    </lineage>
</organism>
<dbReference type="Proteomes" id="UP000002524">
    <property type="component" value="Chromosome 1"/>
</dbReference>
<dbReference type="GeneID" id="69516830"/>
<feature type="domain" description="Restriction system protein Mrr-like N-terminal" evidence="3">
    <location>
        <begin position="6"/>
        <end position="91"/>
    </location>
</feature>
<accession>Q9RWS8</accession>
<dbReference type="GO" id="GO:0009307">
    <property type="term" value="P:DNA restriction-modification system"/>
    <property type="evidence" value="ECO:0007669"/>
    <property type="project" value="InterPro"/>
</dbReference>
<dbReference type="Gene3D" id="3.40.1350.10">
    <property type="match status" value="1"/>
</dbReference>
<reference evidence="4 5" key="1">
    <citation type="journal article" date="1999" name="Science">
        <title>Genome sequence of the radioresistant bacterium Deinococcus radiodurans R1.</title>
        <authorList>
            <person name="White O."/>
            <person name="Eisen J.A."/>
            <person name="Heidelberg J.F."/>
            <person name="Hickey E.K."/>
            <person name="Peterson J.D."/>
            <person name="Dodson R.J."/>
            <person name="Haft D.H."/>
            <person name="Gwinn M.L."/>
            <person name="Nelson W.C."/>
            <person name="Richardson D.L."/>
            <person name="Moffat K.S."/>
            <person name="Qin H."/>
            <person name="Jiang L."/>
            <person name="Pamphile W."/>
            <person name="Crosby M."/>
            <person name="Shen M."/>
            <person name="Vamathevan J.J."/>
            <person name="Lam P."/>
            <person name="McDonald L."/>
            <person name="Utterback T."/>
            <person name="Zalewski C."/>
            <person name="Makarova K.S."/>
            <person name="Aravind L."/>
            <person name="Daly M.J."/>
            <person name="Minton K.W."/>
            <person name="Fleischmann R.D."/>
            <person name="Ketchum K.A."/>
            <person name="Nelson K.E."/>
            <person name="Salzberg S."/>
            <person name="Smith H.O."/>
            <person name="Venter J.C."/>
            <person name="Fraser C.M."/>
        </authorList>
    </citation>
    <scope>NUCLEOTIDE SEQUENCE [LARGE SCALE GENOMIC DNA]</scope>
    <source>
        <strain evidence="5">ATCC 13939 / DSM 20539 / JCM 16871 / LMG 4051 / NBRC 15346 / NCIMB 9279 / R1 / VKM B-1422</strain>
    </source>
</reference>
<dbReference type="InterPro" id="IPR011856">
    <property type="entry name" value="tRNA_endonuc-like_dom_sf"/>
</dbReference>
<dbReference type="InterPro" id="IPR025745">
    <property type="entry name" value="Mrr-like_N_dom"/>
</dbReference>
<dbReference type="PANTHER" id="PTHR30015">
    <property type="entry name" value="MRR RESTRICTION SYSTEM PROTEIN"/>
    <property type="match status" value="1"/>
</dbReference>
<name>Q9RWS8_DEIRA</name>
<dbReference type="InParanoid" id="Q9RWS8"/>
<dbReference type="RefSeq" id="WP_010887232.1">
    <property type="nucleotide sequence ID" value="NC_001263.1"/>
</dbReference>
<dbReference type="EMBL" id="AE000513">
    <property type="protein sequence ID" value="AAF10167.1"/>
    <property type="molecule type" value="Genomic_DNA"/>
</dbReference>
<dbReference type="HOGENOM" id="CLU_063822_2_0_0"/>
<dbReference type="Pfam" id="PF04471">
    <property type="entry name" value="Mrr_cat"/>
    <property type="match status" value="1"/>
</dbReference>
<dbReference type="eggNOG" id="COG1715">
    <property type="taxonomic scope" value="Bacteria"/>
</dbReference>
<dbReference type="Pfam" id="PF14338">
    <property type="entry name" value="Mrr_N"/>
    <property type="match status" value="1"/>
</dbReference>
<dbReference type="KEGG" id="dra:DR_0587"/>
<evidence type="ECO:0000313" key="5">
    <source>
        <dbReference type="Proteomes" id="UP000002524"/>
    </source>
</evidence>
<dbReference type="PANTHER" id="PTHR30015:SF7">
    <property type="entry name" value="TYPE IV METHYL-DIRECTED RESTRICTION ENZYME ECOKMRR"/>
    <property type="match status" value="1"/>
</dbReference>
<gene>
    <name evidence="4" type="ordered locus">DR_0587</name>
</gene>
<evidence type="ECO:0000259" key="3">
    <source>
        <dbReference type="Pfam" id="PF14338"/>
    </source>
</evidence>
<dbReference type="PATRIC" id="fig|243230.17.peg.765"/>
<dbReference type="SUPFAM" id="SSF52980">
    <property type="entry name" value="Restriction endonuclease-like"/>
    <property type="match status" value="1"/>
</dbReference>
<dbReference type="REBASE" id="4274">
    <property type="entry name" value="DraRMrrP"/>
</dbReference>
<dbReference type="InterPro" id="IPR052906">
    <property type="entry name" value="Type_IV_Methyl-Rstrct_Enzyme"/>
</dbReference>
<dbReference type="PaxDb" id="243230-DR_0587"/>
<dbReference type="STRING" id="243230.DR_0587"/>
<evidence type="ECO:0000259" key="2">
    <source>
        <dbReference type="Pfam" id="PF04471"/>
    </source>
</evidence>
<dbReference type="GO" id="GO:0003677">
    <property type="term" value="F:DNA binding"/>
    <property type="evidence" value="ECO:0007669"/>
    <property type="project" value="InterPro"/>
</dbReference>
<dbReference type="AlphaFoldDB" id="Q9RWS8"/>
<feature type="region of interest" description="Disordered" evidence="1">
    <location>
        <begin position="113"/>
        <end position="134"/>
    </location>
</feature>